<feature type="domain" description="RNA 2-O ribose methyltransferase substrate binding" evidence="4">
    <location>
        <begin position="42"/>
        <end position="117"/>
    </location>
</feature>
<evidence type="ECO:0000313" key="6">
    <source>
        <dbReference type="Proteomes" id="UP000315628"/>
    </source>
</evidence>
<dbReference type="GO" id="GO:0003723">
    <property type="term" value="F:RNA binding"/>
    <property type="evidence" value="ECO:0007669"/>
    <property type="project" value="InterPro"/>
</dbReference>
<dbReference type="Pfam" id="PF00588">
    <property type="entry name" value="SpoU_methylase"/>
    <property type="match status" value="1"/>
</dbReference>
<dbReference type="InterPro" id="IPR029026">
    <property type="entry name" value="tRNA_m1G_MTases_N"/>
</dbReference>
<dbReference type="Pfam" id="PF22435">
    <property type="entry name" value="MRM3-like_sub_bind"/>
    <property type="match status" value="1"/>
</dbReference>
<dbReference type="InterPro" id="IPR001537">
    <property type="entry name" value="SpoU_MeTrfase"/>
</dbReference>
<dbReference type="InterPro" id="IPR029064">
    <property type="entry name" value="Ribosomal_eL30-like_sf"/>
</dbReference>
<dbReference type="InterPro" id="IPR013123">
    <property type="entry name" value="SpoU_subst-bd"/>
</dbReference>
<keyword evidence="3 5" id="KW-0808">Transferase</keyword>
<dbReference type="SMART" id="SM00967">
    <property type="entry name" value="SpoU_sub_bind"/>
    <property type="match status" value="1"/>
</dbReference>
<comment type="caution">
    <text evidence="5">The sequence shown here is derived from an EMBL/GenBank/DDBJ whole genome shotgun (WGS) entry which is preliminary data.</text>
</comment>
<dbReference type="InterPro" id="IPR029028">
    <property type="entry name" value="Alpha/beta_knot_MTases"/>
</dbReference>
<dbReference type="GO" id="GO:0006396">
    <property type="term" value="P:RNA processing"/>
    <property type="evidence" value="ECO:0007669"/>
    <property type="project" value="InterPro"/>
</dbReference>
<keyword evidence="6" id="KW-1185">Reference proteome</keyword>
<dbReference type="GO" id="GO:0032259">
    <property type="term" value="P:methylation"/>
    <property type="evidence" value="ECO:0007669"/>
    <property type="project" value="UniProtKB-KW"/>
</dbReference>
<dbReference type="GO" id="GO:0008173">
    <property type="term" value="F:RNA methyltransferase activity"/>
    <property type="evidence" value="ECO:0007669"/>
    <property type="project" value="InterPro"/>
</dbReference>
<evidence type="ECO:0000259" key="4">
    <source>
        <dbReference type="SMART" id="SM00967"/>
    </source>
</evidence>
<dbReference type="GO" id="GO:0005737">
    <property type="term" value="C:cytoplasm"/>
    <property type="evidence" value="ECO:0007669"/>
    <property type="project" value="UniProtKB-ARBA"/>
</dbReference>
<dbReference type="PANTHER" id="PTHR43191:SF2">
    <property type="entry name" value="RRNA METHYLTRANSFERASE 3, MITOCHONDRIAL"/>
    <property type="match status" value="1"/>
</dbReference>
<dbReference type="InterPro" id="IPR053888">
    <property type="entry name" value="MRM3-like_sub_bind"/>
</dbReference>
<dbReference type="SUPFAM" id="SSF75217">
    <property type="entry name" value="alpha/beta knot"/>
    <property type="match status" value="1"/>
</dbReference>
<reference evidence="5 6" key="1">
    <citation type="submission" date="2019-06" db="EMBL/GenBank/DDBJ databases">
        <title>Sequencing the genomes of 1000 actinobacteria strains.</title>
        <authorList>
            <person name="Klenk H.-P."/>
        </authorList>
    </citation>
    <scope>NUCLEOTIDE SEQUENCE [LARGE SCALE GENOMIC DNA]</scope>
    <source>
        <strain evidence="5 6">DSM 18935</strain>
    </source>
</reference>
<dbReference type="CDD" id="cd18104">
    <property type="entry name" value="SpoU-like_RNA-MTase"/>
    <property type="match status" value="1"/>
</dbReference>
<dbReference type="Gene3D" id="3.30.1330.30">
    <property type="match status" value="1"/>
</dbReference>
<dbReference type="Proteomes" id="UP000315628">
    <property type="component" value="Unassembled WGS sequence"/>
</dbReference>
<evidence type="ECO:0000256" key="3">
    <source>
        <dbReference type="ARBA" id="ARBA00022679"/>
    </source>
</evidence>
<evidence type="ECO:0000256" key="2">
    <source>
        <dbReference type="ARBA" id="ARBA00022603"/>
    </source>
</evidence>
<name>A0A560WE69_9MICO</name>
<dbReference type="SUPFAM" id="SSF55315">
    <property type="entry name" value="L30e-like"/>
    <property type="match status" value="1"/>
</dbReference>
<protein>
    <submittedName>
        <fullName evidence="5">TrmH family RNA methyltransferase</fullName>
    </submittedName>
</protein>
<dbReference type="Gene3D" id="3.40.1280.10">
    <property type="match status" value="1"/>
</dbReference>
<dbReference type="PANTHER" id="PTHR43191">
    <property type="entry name" value="RRNA METHYLTRANSFERASE 3"/>
    <property type="match status" value="1"/>
</dbReference>
<keyword evidence="2 5" id="KW-0489">Methyltransferase</keyword>
<accession>A0A560WE69</accession>
<organism evidence="5 6">
    <name type="scientific">Marihabitans asiaticum</name>
    <dbReference type="NCBI Taxonomy" id="415218"/>
    <lineage>
        <taxon>Bacteria</taxon>
        <taxon>Bacillati</taxon>
        <taxon>Actinomycetota</taxon>
        <taxon>Actinomycetes</taxon>
        <taxon>Micrococcales</taxon>
        <taxon>Intrasporangiaceae</taxon>
        <taxon>Marihabitans</taxon>
    </lineage>
</organism>
<evidence type="ECO:0000313" key="5">
    <source>
        <dbReference type="EMBL" id="TWD15928.1"/>
    </source>
</evidence>
<dbReference type="AlphaFoldDB" id="A0A560WE69"/>
<proteinExistence type="inferred from homology"/>
<dbReference type="EMBL" id="VIUW01000002">
    <property type="protein sequence ID" value="TWD15928.1"/>
    <property type="molecule type" value="Genomic_DNA"/>
</dbReference>
<evidence type="ECO:0000256" key="1">
    <source>
        <dbReference type="ARBA" id="ARBA00007228"/>
    </source>
</evidence>
<gene>
    <name evidence="5" type="ORF">FB557_1467</name>
</gene>
<dbReference type="InterPro" id="IPR051259">
    <property type="entry name" value="rRNA_Methyltransferase"/>
</dbReference>
<sequence length="277" mass="29518">MGVGHAGQVMTDLHITSPANPRLKELLGLRRRRTREQTGTTVLEGTEELRLAIEAGVTPFAVYHCPELMHEAGPQAVDAARAVGAEVISLSREAFAKVSYREGPDGVLATVPAPGRPWDEIELPAHPFVLVVEGVEKPGNLGAMLRTADAVGADLVIAADCVTDWGNPNVIRSSKGTVFAVPVVSGTREQAWTWLAERGVMVVATTPDTDRLHTDVDYRSGVAVAVGSEKYGLTQEALAGAAERVRIPMVGRVNSLNVATSAAVVLYEAVRQRSAQR</sequence>
<comment type="similarity">
    <text evidence="1">Belongs to the class IV-like SAM-binding methyltransferase superfamily. RNA methyltransferase TrmH family.</text>
</comment>